<dbReference type="Proteomes" id="UP001231616">
    <property type="component" value="Unassembled WGS sequence"/>
</dbReference>
<proteinExistence type="predicted"/>
<dbReference type="EMBL" id="JAUZVZ010000007">
    <property type="protein sequence ID" value="MDP4535822.1"/>
    <property type="molecule type" value="Genomic_DNA"/>
</dbReference>
<dbReference type="RefSeq" id="WP_305893088.1">
    <property type="nucleotide sequence ID" value="NZ_JAUZVZ010000007.1"/>
</dbReference>
<sequence>MQDQQLEQLMTQSADDAVKYAEEEFQLTLDYSTESLLKLDVLVSALHERQKKQAHATDLLFTLCTIFGAYTGEVFRRHLGGEWFHDKSNTEAPYVCLTYLDKEFPFSSIVYHKIITDGSISIAGYVEQAMSNATQ</sequence>
<evidence type="ECO:0000313" key="1">
    <source>
        <dbReference type="EMBL" id="MDP4535822.1"/>
    </source>
</evidence>
<name>A0ABT9GXN6_9GAMM</name>
<evidence type="ECO:0000313" key="2">
    <source>
        <dbReference type="Proteomes" id="UP001231616"/>
    </source>
</evidence>
<organism evidence="1 2">
    <name type="scientific">Alkalimonas collagenimarina</name>
    <dbReference type="NCBI Taxonomy" id="400390"/>
    <lineage>
        <taxon>Bacteria</taxon>
        <taxon>Pseudomonadati</taxon>
        <taxon>Pseudomonadota</taxon>
        <taxon>Gammaproteobacteria</taxon>
        <taxon>Alkalimonas</taxon>
    </lineage>
</organism>
<protein>
    <recommendedName>
        <fullName evidence="3">DUF3806 domain-containing protein</fullName>
    </recommendedName>
</protein>
<accession>A0ABT9GXN6</accession>
<evidence type="ECO:0008006" key="3">
    <source>
        <dbReference type="Google" id="ProtNLM"/>
    </source>
</evidence>
<keyword evidence="2" id="KW-1185">Reference proteome</keyword>
<gene>
    <name evidence="1" type="ORF">Q3O60_06460</name>
</gene>
<reference evidence="1 2" key="1">
    <citation type="submission" date="2023-08" db="EMBL/GenBank/DDBJ databases">
        <authorList>
            <person name="Joshi A."/>
            <person name="Thite S."/>
        </authorList>
    </citation>
    <scope>NUCLEOTIDE SEQUENCE [LARGE SCALE GENOMIC DNA]</scope>
    <source>
        <strain evidence="1 2">AC40</strain>
    </source>
</reference>
<comment type="caution">
    <text evidence="1">The sequence shown here is derived from an EMBL/GenBank/DDBJ whole genome shotgun (WGS) entry which is preliminary data.</text>
</comment>